<evidence type="ECO:0000313" key="3">
    <source>
        <dbReference type="Proteomes" id="UP001183643"/>
    </source>
</evidence>
<feature type="transmembrane region" description="Helical" evidence="1">
    <location>
        <begin position="12"/>
        <end position="30"/>
    </location>
</feature>
<dbReference type="Proteomes" id="UP001183643">
    <property type="component" value="Unassembled WGS sequence"/>
</dbReference>
<organism evidence="2 3">
    <name type="scientific">Catenuloplanes atrovinosus</name>
    <dbReference type="NCBI Taxonomy" id="137266"/>
    <lineage>
        <taxon>Bacteria</taxon>
        <taxon>Bacillati</taxon>
        <taxon>Actinomycetota</taxon>
        <taxon>Actinomycetes</taxon>
        <taxon>Micromonosporales</taxon>
        <taxon>Micromonosporaceae</taxon>
        <taxon>Catenuloplanes</taxon>
    </lineage>
</organism>
<evidence type="ECO:0000256" key="1">
    <source>
        <dbReference type="SAM" id="Phobius"/>
    </source>
</evidence>
<feature type="transmembrane region" description="Helical" evidence="1">
    <location>
        <begin position="77"/>
        <end position="94"/>
    </location>
</feature>
<sequence length="244" mass="25648">MLYRSENVPRRLDAAFLVAAVGALACAPLIGLDRPWTVAVSVAAGVLALDSAVALVRSRTGHADERRPDPAAGKRRNAIVAAVGFGAYLVLLFAGDSLPLARWAPVPAGLLLAFVVGPGLRGMVMHVVNRSRAARGRRLLEDGRADGGGTLVLRRGGAGEVGFLRRMAVTVDGRLVAMLPYRGDVSVGLAPGEYEIAARLDRVHGGPLRVALDEGRTVVVRLSAEVPADLGFGARRDGIRVELE</sequence>
<feature type="transmembrane region" description="Helical" evidence="1">
    <location>
        <begin position="36"/>
        <end position="56"/>
    </location>
</feature>
<evidence type="ECO:0000313" key="2">
    <source>
        <dbReference type="EMBL" id="MDR7273641.1"/>
    </source>
</evidence>
<dbReference type="EMBL" id="JAVDYB010000001">
    <property type="protein sequence ID" value="MDR7273641.1"/>
    <property type="molecule type" value="Genomic_DNA"/>
</dbReference>
<proteinExistence type="predicted"/>
<comment type="caution">
    <text evidence="2">The sequence shown here is derived from an EMBL/GenBank/DDBJ whole genome shotgun (WGS) entry which is preliminary data.</text>
</comment>
<name>A0AAE4C6L6_9ACTN</name>
<reference evidence="2" key="1">
    <citation type="submission" date="2023-07" db="EMBL/GenBank/DDBJ databases">
        <title>Sequencing the genomes of 1000 actinobacteria strains.</title>
        <authorList>
            <person name="Klenk H.-P."/>
        </authorList>
    </citation>
    <scope>NUCLEOTIDE SEQUENCE</scope>
    <source>
        <strain evidence="2">DSM 44707</strain>
    </source>
</reference>
<dbReference type="AlphaFoldDB" id="A0AAE4C6L6"/>
<keyword evidence="1" id="KW-0472">Membrane</keyword>
<keyword evidence="1" id="KW-1133">Transmembrane helix</keyword>
<feature type="transmembrane region" description="Helical" evidence="1">
    <location>
        <begin position="106"/>
        <end position="128"/>
    </location>
</feature>
<dbReference type="PROSITE" id="PS51257">
    <property type="entry name" value="PROKAR_LIPOPROTEIN"/>
    <property type="match status" value="1"/>
</dbReference>
<protein>
    <submittedName>
        <fullName evidence="2">Uncharacterized protein</fullName>
    </submittedName>
</protein>
<dbReference type="RefSeq" id="WP_310362287.1">
    <property type="nucleotide sequence ID" value="NZ_JAVDYB010000001.1"/>
</dbReference>
<keyword evidence="1" id="KW-0812">Transmembrane</keyword>
<gene>
    <name evidence="2" type="ORF">J2S41_000419</name>
</gene>
<accession>A0AAE4C6L6</accession>
<keyword evidence="3" id="KW-1185">Reference proteome</keyword>